<evidence type="ECO:0000313" key="1">
    <source>
        <dbReference type="EMBL" id="GJJ69393.1"/>
    </source>
</evidence>
<keyword evidence="2" id="KW-1185">Reference proteome</keyword>
<dbReference type="EMBL" id="BQFW01000002">
    <property type="protein sequence ID" value="GJJ69393.1"/>
    <property type="molecule type" value="Genomic_DNA"/>
</dbReference>
<proteinExistence type="predicted"/>
<dbReference type="Gene3D" id="3.80.10.10">
    <property type="entry name" value="Ribonuclease Inhibitor"/>
    <property type="match status" value="1"/>
</dbReference>
<sequence length="586" mass="67149">MPPSQMSLVDKVLGAPELAIIIGSFLDLDSLVRVSLISKQIHLCFARSIWQDYKLDRGLQDVPSSGLYHSRLSFLRTVEFQTPGTGLLDRLLEKSADPLLELTKGSSGEEQPCVTRLTRLVYSGDIKVKDETQFAGHQLDQVLQLLKQNLFLETVRLPASLIHKHSDELVAVLSTLPRLTSVTLASSNSKGYPMATVFRLLTSLLGFPNLEVLRFSLEVDMARDSHEDNVIFGQTLRDLDGHKRKGLFPRQLKSFELPRFKDRYPSTFLVPLYGSGGFQALETLYIPRSEDRSFESMGPIVRRSFPTVNSILMDGRETNENDDSMFQTIVRQLAPRIRSVEFSCMEWNRDIKFSVLDSRLVLETLIVRNVELMASFDVQIILAACPNLRTFSILGKDRGLVLNFKDFDIYEEEVDIWEDLGQFDDLAANCSCRGLKSFALTSAAPVLGAHPSSTRAFYWQLGRLTELEEITFGYQPWRGFEIENDWLFDFTLNPVHGRLNELRNLKKLRKLHLQGLLWNRIGQAEVEWMEREWPCLERVTVSTATRPAVLEESKSHWQWFMKKRLAFKVRNIYDCTDYSGTVLTYR</sequence>
<reference evidence="1" key="1">
    <citation type="submission" date="2021-11" db="EMBL/GenBank/DDBJ databases">
        <authorList>
            <person name="Herlambang A."/>
            <person name="Guo Y."/>
            <person name="Takashima Y."/>
            <person name="Nishizawa T."/>
        </authorList>
    </citation>
    <scope>NUCLEOTIDE SEQUENCE</scope>
    <source>
        <strain evidence="1">E1425</strain>
    </source>
</reference>
<dbReference type="OrthoDB" id="2405020at2759"/>
<accession>A0A9P3H3G5</accession>
<dbReference type="Proteomes" id="UP000827284">
    <property type="component" value="Unassembled WGS sequence"/>
</dbReference>
<reference evidence="1" key="2">
    <citation type="journal article" date="2022" name="Microbiol. Resour. Announc.">
        <title>Whole-Genome Sequence of Entomortierella parvispora E1425, a Mucoromycotan Fungus Associated with Burkholderiaceae-Related Endosymbiotic Bacteria.</title>
        <authorList>
            <person name="Herlambang A."/>
            <person name="Guo Y."/>
            <person name="Takashima Y."/>
            <person name="Narisawa K."/>
            <person name="Ohta H."/>
            <person name="Nishizawa T."/>
        </authorList>
    </citation>
    <scope>NUCLEOTIDE SEQUENCE</scope>
    <source>
        <strain evidence="1">E1425</strain>
    </source>
</reference>
<organism evidence="1 2">
    <name type="scientific">Entomortierella parvispora</name>
    <dbReference type="NCBI Taxonomy" id="205924"/>
    <lineage>
        <taxon>Eukaryota</taxon>
        <taxon>Fungi</taxon>
        <taxon>Fungi incertae sedis</taxon>
        <taxon>Mucoromycota</taxon>
        <taxon>Mortierellomycotina</taxon>
        <taxon>Mortierellomycetes</taxon>
        <taxon>Mortierellales</taxon>
        <taxon>Mortierellaceae</taxon>
        <taxon>Entomortierella</taxon>
    </lineage>
</organism>
<evidence type="ECO:0008006" key="3">
    <source>
        <dbReference type="Google" id="ProtNLM"/>
    </source>
</evidence>
<protein>
    <recommendedName>
        <fullName evidence="3">F-box domain-containing protein</fullName>
    </recommendedName>
</protein>
<comment type="caution">
    <text evidence="1">The sequence shown here is derived from an EMBL/GenBank/DDBJ whole genome shotgun (WGS) entry which is preliminary data.</text>
</comment>
<dbReference type="InterPro" id="IPR032675">
    <property type="entry name" value="LRR_dom_sf"/>
</dbReference>
<dbReference type="SUPFAM" id="SSF52047">
    <property type="entry name" value="RNI-like"/>
    <property type="match status" value="1"/>
</dbReference>
<dbReference type="AlphaFoldDB" id="A0A9P3H3G5"/>
<gene>
    <name evidence="1" type="ORF">EMPS_01739</name>
</gene>
<evidence type="ECO:0000313" key="2">
    <source>
        <dbReference type="Proteomes" id="UP000827284"/>
    </source>
</evidence>
<name>A0A9P3H3G5_9FUNG</name>